<dbReference type="PANTHER" id="PTHR43328">
    <property type="entry name" value="ACETYLTRANSFERASE-RELATED"/>
    <property type="match status" value="1"/>
</dbReference>
<dbReference type="STRING" id="336566.ABB30_13950"/>
<dbReference type="PROSITE" id="PS51186">
    <property type="entry name" value="GNAT"/>
    <property type="match status" value="1"/>
</dbReference>
<comment type="caution">
    <text evidence="2">The sequence shown here is derived from an EMBL/GenBank/DDBJ whole genome shotgun (WGS) entry which is preliminary data.</text>
</comment>
<dbReference type="SUPFAM" id="SSF55729">
    <property type="entry name" value="Acyl-CoA N-acyltransferases (Nat)"/>
    <property type="match status" value="1"/>
</dbReference>
<dbReference type="Proteomes" id="UP000050956">
    <property type="component" value="Unassembled WGS sequence"/>
</dbReference>
<accession>A0A0R0CXI8</accession>
<name>A0A0R0CXI8_9GAMM</name>
<dbReference type="PATRIC" id="fig|336566.3.peg.2358"/>
<dbReference type="EMBL" id="LDJM01000043">
    <property type="protein sequence ID" value="KRG74415.1"/>
    <property type="molecule type" value="Genomic_DNA"/>
</dbReference>
<sequence length="182" mass="19632">MPEPVALVDADLQLRPWRSEDLPALLANANHAAVVRGLSSRFPHPYTAEDGRAFLAGEVVPLDRWALAICRDGQACGGIAITCGSGERCGTASLGYWLGPAHWNQGLMGRVLALYVPWVMGDAGLHRLLAEVMVHNPASARVLLRHGFVEEGTARWAIRKEGVLYDLRRFAWLAGPSAAASA</sequence>
<dbReference type="InterPro" id="IPR016181">
    <property type="entry name" value="Acyl_CoA_acyltransferase"/>
</dbReference>
<dbReference type="OrthoDB" id="9801656at2"/>
<dbReference type="GO" id="GO:0016747">
    <property type="term" value="F:acyltransferase activity, transferring groups other than amino-acyl groups"/>
    <property type="evidence" value="ECO:0007669"/>
    <property type="project" value="InterPro"/>
</dbReference>
<dbReference type="RefSeq" id="WP_057638932.1">
    <property type="nucleotide sequence ID" value="NZ_LDJM01000043.1"/>
</dbReference>
<dbReference type="AlphaFoldDB" id="A0A0R0CXI8"/>
<evidence type="ECO:0000259" key="1">
    <source>
        <dbReference type="PROSITE" id="PS51186"/>
    </source>
</evidence>
<dbReference type="Pfam" id="PF13302">
    <property type="entry name" value="Acetyltransf_3"/>
    <property type="match status" value="1"/>
</dbReference>
<proteinExistence type="predicted"/>
<dbReference type="PANTHER" id="PTHR43328:SF1">
    <property type="entry name" value="N-ACETYLTRANSFERASE DOMAIN-CONTAINING PROTEIN"/>
    <property type="match status" value="1"/>
</dbReference>
<keyword evidence="3" id="KW-1185">Reference proteome</keyword>
<reference evidence="2 3" key="1">
    <citation type="submission" date="2015-05" db="EMBL/GenBank/DDBJ databases">
        <title>Genome sequencing and analysis of members of genus Stenotrophomonas.</title>
        <authorList>
            <person name="Patil P.P."/>
            <person name="Midha S."/>
            <person name="Patil P.B."/>
        </authorList>
    </citation>
    <scope>NUCLEOTIDE SEQUENCE [LARGE SCALE GENOMIC DNA]</scope>
    <source>
        <strain evidence="2 3">DSM 24757</strain>
    </source>
</reference>
<gene>
    <name evidence="2" type="ORF">ABB30_13950</name>
</gene>
<organism evidence="2 3">
    <name type="scientific">Stenotrophomonas ginsengisoli</name>
    <dbReference type="NCBI Taxonomy" id="336566"/>
    <lineage>
        <taxon>Bacteria</taxon>
        <taxon>Pseudomonadati</taxon>
        <taxon>Pseudomonadota</taxon>
        <taxon>Gammaproteobacteria</taxon>
        <taxon>Lysobacterales</taxon>
        <taxon>Lysobacteraceae</taxon>
        <taxon>Stenotrophomonas</taxon>
    </lineage>
</organism>
<dbReference type="InterPro" id="IPR000182">
    <property type="entry name" value="GNAT_dom"/>
</dbReference>
<evidence type="ECO:0000313" key="3">
    <source>
        <dbReference type="Proteomes" id="UP000050956"/>
    </source>
</evidence>
<evidence type="ECO:0000313" key="2">
    <source>
        <dbReference type="EMBL" id="KRG74415.1"/>
    </source>
</evidence>
<feature type="domain" description="N-acetyltransferase" evidence="1">
    <location>
        <begin position="12"/>
        <end position="170"/>
    </location>
</feature>
<protein>
    <recommendedName>
        <fullName evidence="1">N-acetyltransferase domain-containing protein</fullName>
    </recommendedName>
</protein>
<dbReference type="Gene3D" id="3.40.630.30">
    <property type="match status" value="1"/>
</dbReference>